<protein>
    <submittedName>
        <fullName evidence="1">Uncharacterized protein</fullName>
    </submittedName>
</protein>
<gene>
    <name evidence="1" type="ORF">DMN91_005686</name>
</gene>
<sequence length="170" mass="19046">MSTIALRDNANEDAIVHEPIVDCNITLDPIVIDETTTIVITKTQKFDRRHQHVKAFAKLAFIRIKNFLLGQMPFYHGIIRAHSSFLARTPRGVSHDAPSRYIEFSEPDLTLATSMLMRDHANAPWGPTSARAIGRSLPQAVLPTARKGHIRERKVANALVLSLEHAINRP</sequence>
<reference evidence="1" key="2">
    <citation type="submission" date="2018-07" db="EMBL/GenBank/DDBJ databases">
        <authorList>
            <person name="Mckenzie S.K."/>
            <person name="Kronauer D.J.C."/>
        </authorList>
    </citation>
    <scope>NUCLEOTIDE SEQUENCE</scope>
    <source>
        <strain evidence="1">Clonal line C1</strain>
    </source>
</reference>
<proteinExistence type="predicted"/>
<accession>A0A3L8DM69</accession>
<comment type="caution">
    <text evidence="1">The sequence shown here is derived from an EMBL/GenBank/DDBJ whole genome shotgun (WGS) entry which is preliminary data.</text>
</comment>
<organism evidence="1">
    <name type="scientific">Ooceraea biroi</name>
    <name type="common">Clonal raider ant</name>
    <name type="synonym">Cerapachys biroi</name>
    <dbReference type="NCBI Taxonomy" id="2015173"/>
    <lineage>
        <taxon>Eukaryota</taxon>
        <taxon>Metazoa</taxon>
        <taxon>Ecdysozoa</taxon>
        <taxon>Arthropoda</taxon>
        <taxon>Hexapoda</taxon>
        <taxon>Insecta</taxon>
        <taxon>Pterygota</taxon>
        <taxon>Neoptera</taxon>
        <taxon>Endopterygota</taxon>
        <taxon>Hymenoptera</taxon>
        <taxon>Apocrita</taxon>
        <taxon>Aculeata</taxon>
        <taxon>Formicoidea</taxon>
        <taxon>Formicidae</taxon>
        <taxon>Dorylinae</taxon>
        <taxon>Ooceraea</taxon>
    </lineage>
</organism>
<dbReference type="OrthoDB" id="7634782at2759"/>
<name>A0A3L8DM69_OOCBI</name>
<dbReference type="Proteomes" id="UP000279307">
    <property type="component" value="Chromosome 6"/>
</dbReference>
<reference evidence="1" key="1">
    <citation type="journal article" date="2018" name="Genome Res.">
        <title>The genomic architecture and molecular evolution of ant odorant receptors.</title>
        <authorList>
            <person name="McKenzie S.K."/>
            <person name="Kronauer D.J.C."/>
        </authorList>
    </citation>
    <scope>NUCLEOTIDE SEQUENCE [LARGE SCALE GENOMIC DNA]</scope>
    <source>
        <strain evidence="1">Clonal line C1</strain>
    </source>
</reference>
<evidence type="ECO:0000313" key="1">
    <source>
        <dbReference type="EMBL" id="RLU21313.1"/>
    </source>
</evidence>
<dbReference type="AlphaFoldDB" id="A0A3L8DM69"/>
<dbReference type="EMBL" id="QOIP01000006">
    <property type="protein sequence ID" value="RLU21313.1"/>
    <property type="molecule type" value="Genomic_DNA"/>
</dbReference>